<evidence type="ECO:0000313" key="6">
    <source>
        <dbReference type="Proteomes" id="UP000610862"/>
    </source>
</evidence>
<keyword evidence="6" id="KW-1185">Reference proteome</keyword>
<dbReference type="SUPFAM" id="SSF53901">
    <property type="entry name" value="Thiolase-like"/>
    <property type="match status" value="2"/>
</dbReference>
<name>A0A926I8E4_9FIRM</name>
<sequence>MDTKGEKIVVTGMGAVTPIGCGVEEYWNNLINGVCGINRITRFNADDLAVKIAAEVTDFDIEAYMPKKVIHETDAFTQYAYVAAKEALGENLPAAPERTGIVMGTAMAGVATTAATQEVLTNAVHKNVGPRFVPRILGNIAAAQIAISYGICGPSSTLSTACASGCDAVSMAAMLLLADEADAVLAVGSESILCPLVIYSLANAHTLSRANDDPAHACRPFDVNRNGFVIGEGGGALVLEKEAHARNRGAVIYAELAGWANNNDAFHVTKSDPEGKMSAECMRKALSRAGMKPEDVDYINAHGTGTKLGDQAEMAALKAVFGDCRPAVSSTKGATGHVMGGGGLTESIACIQAMRYGIIPPTLNLDEPEEDFDFVAGVCRKQKVDIAMTTAFGFGGQNAGLVFRKYEG</sequence>
<dbReference type="Proteomes" id="UP000610862">
    <property type="component" value="Unassembled WGS sequence"/>
</dbReference>
<evidence type="ECO:0000256" key="3">
    <source>
        <dbReference type="RuleBase" id="RU003694"/>
    </source>
</evidence>
<organism evidence="5 6">
    <name type="scientific">Lentihominibacter hominis</name>
    <dbReference type="NCBI Taxonomy" id="2763645"/>
    <lineage>
        <taxon>Bacteria</taxon>
        <taxon>Bacillati</taxon>
        <taxon>Bacillota</taxon>
        <taxon>Clostridia</taxon>
        <taxon>Peptostreptococcales</taxon>
        <taxon>Anaerovoracaceae</taxon>
        <taxon>Lentihominibacter</taxon>
    </lineage>
</organism>
<gene>
    <name evidence="5" type="ORF">H8692_04550</name>
</gene>
<dbReference type="NCBIfam" id="NF005589">
    <property type="entry name" value="PRK07314.1"/>
    <property type="match status" value="1"/>
</dbReference>
<dbReference type="Gene3D" id="3.40.47.10">
    <property type="match status" value="1"/>
</dbReference>
<proteinExistence type="inferred from homology"/>
<dbReference type="EMBL" id="JACRTA010000001">
    <property type="protein sequence ID" value="MBC8568036.1"/>
    <property type="molecule type" value="Genomic_DNA"/>
</dbReference>
<dbReference type="InterPro" id="IPR000794">
    <property type="entry name" value="Beta-ketoacyl_synthase"/>
</dbReference>
<dbReference type="RefSeq" id="WP_177267517.1">
    <property type="nucleotide sequence ID" value="NZ_JACRTA010000001.1"/>
</dbReference>
<feature type="domain" description="Ketosynthase family 3 (KS3)" evidence="4">
    <location>
        <begin position="5"/>
        <end position="405"/>
    </location>
</feature>
<dbReference type="SMART" id="SM00825">
    <property type="entry name" value="PKS_KS"/>
    <property type="match status" value="1"/>
</dbReference>
<dbReference type="InterPro" id="IPR014031">
    <property type="entry name" value="Ketoacyl_synth_C"/>
</dbReference>
<dbReference type="GO" id="GO:0004315">
    <property type="term" value="F:3-oxoacyl-[acyl-carrier-protein] synthase activity"/>
    <property type="evidence" value="ECO:0007669"/>
    <property type="project" value="InterPro"/>
</dbReference>
<dbReference type="PANTHER" id="PTHR11712:SF336">
    <property type="entry name" value="3-OXOACYL-[ACYL-CARRIER-PROTEIN] SYNTHASE, MITOCHONDRIAL"/>
    <property type="match status" value="1"/>
</dbReference>
<dbReference type="InterPro" id="IPR016039">
    <property type="entry name" value="Thiolase-like"/>
</dbReference>
<evidence type="ECO:0000313" key="5">
    <source>
        <dbReference type="EMBL" id="MBC8568036.1"/>
    </source>
</evidence>
<evidence type="ECO:0000256" key="2">
    <source>
        <dbReference type="ARBA" id="ARBA00022679"/>
    </source>
</evidence>
<comment type="similarity">
    <text evidence="1 3">Belongs to the thiolase-like superfamily. Beta-ketoacyl-ACP synthases family.</text>
</comment>
<dbReference type="PROSITE" id="PS52004">
    <property type="entry name" value="KS3_2"/>
    <property type="match status" value="1"/>
</dbReference>
<accession>A0A926I8E4</accession>
<dbReference type="Pfam" id="PF02801">
    <property type="entry name" value="Ketoacyl-synt_C"/>
    <property type="match status" value="1"/>
</dbReference>
<dbReference type="GO" id="GO:0006633">
    <property type="term" value="P:fatty acid biosynthetic process"/>
    <property type="evidence" value="ECO:0007669"/>
    <property type="project" value="InterPro"/>
</dbReference>
<protein>
    <submittedName>
        <fullName evidence="5">Beta-ketoacyl-[acyl-carrier-protein] synthase family protein</fullName>
    </submittedName>
</protein>
<dbReference type="Pfam" id="PF00109">
    <property type="entry name" value="ketoacyl-synt"/>
    <property type="match status" value="1"/>
</dbReference>
<dbReference type="PANTHER" id="PTHR11712">
    <property type="entry name" value="POLYKETIDE SYNTHASE-RELATED"/>
    <property type="match status" value="1"/>
</dbReference>
<evidence type="ECO:0000259" key="4">
    <source>
        <dbReference type="PROSITE" id="PS52004"/>
    </source>
</evidence>
<dbReference type="PROSITE" id="PS00606">
    <property type="entry name" value="KS3_1"/>
    <property type="match status" value="1"/>
</dbReference>
<dbReference type="AlphaFoldDB" id="A0A926I8E4"/>
<dbReference type="InterPro" id="IPR020841">
    <property type="entry name" value="PKS_Beta-ketoAc_synthase_dom"/>
</dbReference>
<evidence type="ECO:0000256" key="1">
    <source>
        <dbReference type="ARBA" id="ARBA00008467"/>
    </source>
</evidence>
<reference evidence="5" key="1">
    <citation type="submission" date="2020-08" db="EMBL/GenBank/DDBJ databases">
        <title>Genome public.</title>
        <authorList>
            <person name="Liu C."/>
            <person name="Sun Q."/>
        </authorList>
    </citation>
    <scope>NUCLEOTIDE SEQUENCE</scope>
    <source>
        <strain evidence="5">NSJ-24</strain>
    </source>
</reference>
<dbReference type="CDD" id="cd00834">
    <property type="entry name" value="KAS_I_II"/>
    <property type="match status" value="1"/>
</dbReference>
<dbReference type="InterPro" id="IPR014030">
    <property type="entry name" value="Ketoacyl_synth_N"/>
</dbReference>
<dbReference type="FunFam" id="3.40.47.10:FF:000018">
    <property type="entry name" value="3-oxoacyl-[acyl-carrier-protein] synthase 2"/>
    <property type="match status" value="1"/>
</dbReference>
<dbReference type="InterPro" id="IPR018201">
    <property type="entry name" value="Ketoacyl_synth_AS"/>
</dbReference>
<keyword evidence="2 3" id="KW-0808">Transferase</keyword>
<comment type="caution">
    <text evidence="5">The sequence shown here is derived from an EMBL/GenBank/DDBJ whole genome shotgun (WGS) entry which is preliminary data.</text>
</comment>